<dbReference type="VEuPathDB" id="FungiDB:BCV72DRAFT_238430"/>
<dbReference type="AlphaFoldDB" id="A0A1X0RG74"/>
<dbReference type="OrthoDB" id="2254641at2759"/>
<proteinExistence type="predicted"/>
<protein>
    <submittedName>
        <fullName evidence="1">Uncharacterized protein</fullName>
    </submittedName>
</protein>
<reference evidence="1" key="1">
    <citation type="journal article" date="2016" name="Proc. Natl. Acad. Sci. U.S.A.">
        <title>Lipid metabolic changes in an early divergent fungus govern the establishment of a mutualistic symbiosis with endobacteria.</title>
        <authorList>
            <person name="Lastovetsky O.A."/>
            <person name="Gaspar M.L."/>
            <person name="Mondo S.J."/>
            <person name="LaButti K.M."/>
            <person name="Sandor L."/>
            <person name="Grigoriev I.V."/>
            <person name="Henry S.A."/>
            <person name="Pawlowska T.E."/>
        </authorList>
    </citation>
    <scope>NUCLEOTIDE SEQUENCE [LARGE SCALE GENOMIC DNA]</scope>
    <source>
        <strain evidence="1">ATCC 52814</strain>
    </source>
</reference>
<dbReference type="EMBL" id="KV921861">
    <property type="protein sequence ID" value="ORE10868.1"/>
    <property type="molecule type" value="Genomic_DNA"/>
</dbReference>
<evidence type="ECO:0000313" key="1">
    <source>
        <dbReference type="EMBL" id="ORE10868.1"/>
    </source>
</evidence>
<sequence>MSQQQNIANLLDPLVSNADASIGKAYQTIAKAMEQTLKVQQLTNLAMEQIYKANVKLDSHIEPTGNGNLRILFTLGNLSPLPMKTVKGRLRFEDNLKIEINIAQAAKIFDENNLETYETSSLFDSQVDLLPQTEYEQVIELTTKEPIQCNGTIEISFLNPSNEDTPIKIEHNFGLYLIDQASDHIYDCLNTITIDDIDKTMTTRDTKEYSTKFIREIFPIHPIEGIRLGMKFKFADQRENVIQCEVVQFTLDYTSATLEFYSDNERLLSMFIIELDKLSAL</sequence>
<accession>A0A1X0RG74</accession>
<dbReference type="Proteomes" id="UP000242414">
    <property type="component" value="Unassembled WGS sequence"/>
</dbReference>
<gene>
    <name evidence="1" type="ORF">BCV72DRAFT_238430</name>
</gene>
<name>A0A1X0RG74_RHIZD</name>
<organism evidence="1">
    <name type="scientific">Rhizopus microsporus var. microsporus</name>
    <dbReference type="NCBI Taxonomy" id="86635"/>
    <lineage>
        <taxon>Eukaryota</taxon>
        <taxon>Fungi</taxon>
        <taxon>Fungi incertae sedis</taxon>
        <taxon>Mucoromycota</taxon>
        <taxon>Mucoromycotina</taxon>
        <taxon>Mucoromycetes</taxon>
        <taxon>Mucorales</taxon>
        <taxon>Mucorineae</taxon>
        <taxon>Rhizopodaceae</taxon>
        <taxon>Rhizopus</taxon>
    </lineage>
</organism>